<sequence length="237" mass="26863">MGWLWSSTPASSAPQAAQENSSSSAPLPSETPSFPEPSQTKPLSRDEIAEKELNSFLAELSADAKPSSTKYNRVPKSTPSQSSKPSNSTTPDSDLPFSEQLLPTTMSCRTAFDEAFYCNSFGGKFNDLYRYGGLESCSAHWNKFWFCMRTRTWSEPEKKEAIREYYRKVETAKYGVGGRGLSSENVWRSRERKVDEGEGGFDRIKPEVFEGSDEEWNRMEMERRRNKIRDLERGGVS</sequence>
<dbReference type="HOGENOM" id="CLU_074897_1_0_1"/>
<evidence type="ECO:0000256" key="1">
    <source>
        <dbReference type="SAM" id="MobiDB-lite"/>
    </source>
</evidence>
<dbReference type="InterPro" id="IPR021475">
    <property type="entry name" value="Pants/Emi1-like"/>
</dbReference>
<dbReference type="Pfam" id="PF11326">
    <property type="entry name" value="PANTS-like"/>
    <property type="match status" value="1"/>
</dbReference>
<proteinExistence type="predicted"/>
<reference evidence="2 3" key="1">
    <citation type="journal article" date="2013" name="BMC Genomics">
        <title>Genomics-driven discovery of the pneumocandin biosynthetic gene cluster in the fungus Glarea lozoyensis.</title>
        <authorList>
            <person name="Chen L."/>
            <person name="Yue Q."/>
            <person name="Zhang X."/>
            <person name="Xiang M."/>
            <person name="Wang C."/>
            <person name="Li S."/>
            <person name="Che Y."/>
            <person name="Ortiz-Lopez F.J."/>
            <person name="Bills G.F."/>
            <person name="Liu X."/>
            <person name="An Z."/>
        </authorList>
    </citation>
    <scope>NUCLEOTIDE SEQUENCE [LARGE SCALE GENOMIC DNA]</scope>
    <source>
        <strain evidence="3">ATCC 20868 / MF5171</strain>
    </source>
</reference>
<dbReference type="STRING" id="1116229.S3DLK5"/>
<feature type="compositionally biased region" description="Low complexity" evidence="1">
    <location>
        <begin position="75"/>
        <end position="91"/>
    </location>
</feature>
<dbReference type="PANTHER" id="PTHR28052:SF1">
    <property type="entry name" value="UPF0545 PROTEIN C22ORF39"/>
    <property type="match status" value="1"/>
</dbReference>
<dbReference type="EMBL" id="KE145358">
    <property type="protein sequence ID" value="EPE32931.1"/>
    <property type="molecule type" value="Genomic_DNA"/>
</dbReference>
<feature type="compositionally biased region" description="Low complexity" evidence="1">
    <location>
        <begin position="1"/>
        <end position="26"/>
    </location>
</feature>
<dbReference type="AlphaFoldDB" id="S3DLK5"/>
<evidence type="ECO:0008006" key="4">
    <source>
        <dbReference type="Google" id="ProtNLM"/>
    </source>
</evidence>
<dbReference type="eggNOG" id="ENOG502S4MN">
    <property type="taxonomic scope" value="Eukaryota"/>
</dbReference>
<dbReference type="GeneID" id="19464997"/>
<dbReference type="PANTHER" id="PTHR28052">
    <property type="entry name" value="UPF0545 PROTEIN C22ORF39"/>
    <property type="match status" value="1"/>
</dbReference>
<keyword evidence="3" id="KW-1185">Reference proteome</keyword>
<dbReference type="OMA" id="FGGQWVN"/>
<accession>S3DLK5</accession>
<dbReference type="OrthoDB" id="2017405at2759"/>
<feature type="compositionally biased region" description="Basic and acidic residues" evidence="1">
    <location>
        <begin position="43"/>
        <end position="53"/>
    </location>
</feature>
<dbReference type="RefSeq" id="XP_008079548.1">
    <property type="nucleotide sequence ID" value="XM_008081357.1"/>
</dbReference>
<gene>
    <name evidence="2" type="ORF">GLAREA_05943</name>
</gene>
<name>S3DLK5_GLAL2</name>
<evidence type="ECO:0000313" key="3">
    <source>
        <dbReference type="Proteomes" id="UP000016922"/>
    </source>
</evidence>
<organism evidence="2 3">
    <name type="scientific">Glarea lozoyensis (strain ATCC 20868 / MF5171)</name>
    <dbReference type="NCBI Taxonomy" id="1116229"/>
    <lineage>
        <taxon>Eukaryota</taxon>
        <taxon>Fungi</taxon>
        <taxon>Dikarya</taxon>
        <taxon>Ascomycota</taxon>
        <taxon>Pezizomycotina</taxon>
        <taxon>Leotiomycetes</taxon>
        <taxon>Helotiales</taxon>
        <taxon>Helotiaceae</taxon>
        <taxon>Glarea</taxon>
    </lineage>
</organism>
<dbReference type="KEGG" id="glz:GLAREA_05943"/>
<protein>
    <recommendedName>
        <fullName evidence="4">Early meiotic induction protein 1</fullName>
    </recommendedName>
</protein>
<dbReference type="Proteomes" id="UP000016922">
    <property type="component" value="Unassembled WGS sequence"/>
</dbReference>
<feature type="compositionally biased region" description="Polar residues" evidence="1">
    <location>
        <begin position="30"/>
        <end position="42"/>
    </location>
</feature>
<feature type="region of interest" description="Disordered" evidence="1">
    <location>
        <begin position="1"/>
        <end position="98"/>
    </location>
</feature>
<evidence type="ECO:0000313" key="2">
    <source>
        <dbReference type="EMBL" id="EPE32931.1"/>
    </source>
</evidence>